<feature type="region of interest" description="Disordered" evidence="7">
    <location>
        <begin position="143"/>
        <end position="201"/>
    </location>
</feature>
<feature type="domain" description="CWF21" evidence="8">
    <location>
        <begin position="20"/>
        <end position="65"/>
    </location>
</feature>
<keyword evidence="4" id="KW-0747">Spliceosome</keyword>
<dbReference type="PANTHER" id="PTHR36562:SF5">
    <property type="entry name" value="SERINE_ARGININE REPETITIVE MATRIX 2"/>
    <property type="match status" value="1"/>
</dbReference>
<dbReference type="AlphaFoldDB" id="A0A0X3PJL7"/>
<comment type="similarity">
    <text evidence="2">Belongs to the CWC21 family.</text>
</comment>
<dbReference type="GO" id="GO:0008380">
    <property type="term" value="P:RNA splicing"/>
    <property type="evidence" value="ECO:0007669"/>
    <property type="project" value="UniProtKB-KW"/>
</dbReference>
<evidence type="ECO:0000259" key="8">
    <source>
        <dbReference type="SMART" id="SM01115"/>
    </source>
</evidence>
<evidence type="ECO:0000313" key="9">
    <source>
        <dbReference type="EMBL" id="JAP51959.1"/>
    </source>
</evidence>
<evidence type="ECO:0000256" key="3">
    <source>
        <dbReference type="ARBA" id="ARBA00022664"/>
    </source>
</evidence>
<sequence length="201" mass="23246">MMMLSGRTRLLLKNQTRIFYFTKKKRKIEVKCFELQILMEEQGYTDEEIDMKVAALRKELLSKMDDDVAPKRLIDAIHPKSVINPELPRLVPKGTHEIAAVSILKNSVFKDALGISEDYEDGSSMKMAALRRKQAEESRALFEAQKRLQSIKSSDESDSDSERESKPKKKARKVHNSEKTHKKKHRKSSSKHSHHSKSRRD</sequence>
<proteinExistence type="inferred from homology"/>
<organism evidence="9">
    <name type="scientific">Schistocephalus solidus</name>
    <name type="common">Tapeworm</name>
    <dbReference type="NCBI Taxonomy" id="70667"/>
    <lineage>
        <taxon>Eukaryota</taxon>
        <taxon>Metazoa</taxon>
        <taxon>Spiralia</taxon>
        <taxon>Lophotrochozoa</taxon>
        <taxon>Platyhelminthes</taxon>
        <taxon>Cestoda</taxon>
        <taxon>Eucestoda</taxon>
        <taxon>Diphyllobothriidea</taxon>
        <taxon>Diphyllobothriidae</taxon>
        <taxon>Schistocephalus</taxon>
    </lineage>
</organism>
<keyword evidence="5" id="KW-0508">mRNA splicing</keyword>
<accession>A0A0X3PJL7</accession>
<dbReference type="EMBL" id="GEEE01011266">
    <property type="protein sequence ID" value="JAP51959.1"/>
    <property type="molecule type" value="Transcribed_RNA"/>
</dbReference>
<protein>
    <submittedName>
        <fullName evidence="9">Serine/arginine repetitive matrix protein 2</fullName>
    </submittedName>
</protein>
<reference evidence="9" key="1">
    <citation type="submission" date="2016-01" db="EMBL/GenBank/DDBJ databases">
        <title>Reference transcriptome for the parasite Schistocephalus solidus: insights into the molecular evolution of parasitism.</title>
        <authorList>
            <person name="Hebert F.O."/>
            <person name="Grambauer S."/>
            <person name="Barber I."/>
            <person name="Landry C.R."/>
            <person name="Aubin-Horth N."/>
        </authorList>
    </citation>
    <scope>NUCLEOTIDE SEQUENCE</scope>
</reference>
<dbReference type="PANTHER" id="PTHR36562">
    <property type="entry name" value="SERINE/ARGININE REPETITIVE MATRIX 2"/>
    <property type="match status" value="1"/>
</dbReference>
<dbReference type="Gene3D" id="6.10.140.420">
    <property type="match status" value="1"/>
</dbReference>
<evidence type="ECO:0000256" key="2">
    <source>
        <dbReference type="ARBA" id="ARBA00005954"/>
    </source>
</evidence>
<evidence type="ECO:0000256" key="1">
    <source>
        <dbReference type="ARBA" id="ARBA00004123"/>
    </source>
</evidence>
<dbReference type="InterPro" id="IPR013170">
    <property type="entry name" value="mRNA_splic_Cwf21_dom"/>
</dbReference>
<keyword evidence="6" id="KW-0539">Nucleus</keyword>
<keyword evidence="3" id="KW-0507">mRNA processing</keyword>
<feature type="compositionally biased region" description="Basic residues" evidence="7">
    <location>
        <begin position="166"/>
        <end position="201"/>
    </location>
</feature>
<dbReference type="GO" id="GO:0006397">
    <property type="term" value="P:mRNA processing"/>
    <property type="evidence" value="ECO:0007669"/>
    <property type="project" value="UniProtKB-KW"/>
</dbReference>
<dbReference type="SMART" id="SM01115">
    <property type="entry name" value="cwf21"/>
    <property type="match status" value="1"/>
</dbReference>
<name>A0A0X3PJL7_SCHSO</name>
<evidence type="ECO:0000256" key="4">
    <source>
        <dbReference type="ARBA" id="ARBA00022728"/>
    </source>
</evidence>
<gene>
    <name evidence="9" type="primary">SRRM2</name>
    <name evidence="9" type="ORF">TR59141</name>
</gene>
<evidence type="ECO:0000256" key="6">
    <source>
        <dbReference type="ARBA" id="ARBA00023242"/>
    </source>
</evidence>
<evidence type="ECO:0000256" key="5">
    <source>
        <dbReference type="ARBA" id="ARBA00023187"/>
    </source>
</evidence>
<dbReference type="Pfam" id="PF08312">
    <property type="entry name" value="cwf21"/>
    <property type="match status" value="1"/>
</dbReference>
<evidence type="ECO:0000256" key="7">
    <source>
        <dbReference type="SAM" id="MobiDB-lite"/>
    </source>
</evidence>
<comment type="subcellular location">
    <subcellularLocation>
        <location evidence="1">Nucleus</location>
    </subcellularLocation>
</comment>
<dbReference type="CDD" id="cd21373">
    <property type="entry name" value="cwf21_SRRM2-like"/>
    <property type="match status" value="1"/>
</dbReference>
<dbReference type="GO" id="GO:0005681">
    <property type="term" value="C:spliceosomal complex"/>
    <property type="evidence" value="ECO:0007669"/>
    <property type="project" value="UniProtKB-KW"/>
</dbReference>
<dbReference type="InterPro" id="IPR051372">
    <property type="entry name" value="CWC21"/>
</dbReference>